<reference evidence="3 4" key="1">
    <citation type="submission" date="2019-12" db="EMBL/GenBank/DDBJ databases">
        <title>Complete Genome Sequence of a Quorum-Sensing Bacterium,Rhodobacteraceae bacterium C31, Isolated from a marine microalgae symbiotic bacteria.</title>
        <authorList>
            <person name="Zhang Y."/>
        </authorList>
    </citation>
    <scope>NUCLEOTIDE SEQUENCE [LARGE SCALE GENOMIC DNA]</scope>
    <source>
        <strain evidence="3 4">C31</strain>
    </source>
</reference>
<evidence type="ECO:0000313" key="4">
    <source>
        <dbReference type="Proteomes" id="UP000596387"/>
    </source>
</evidence>
<feature type="transmembrane region" description="Helical" evidence="2">
    <location>
        <begin position="29"/>
        <end position="52"/>
    </location>
</feature>
<dbReference type="EMBL" id="CP047166">
    <property type="protein sequence ID" value="QRF67035.1"/>
    <property type="molecule type" value="Genomic_DNA"/>
</dbReference>
<keyword evidence="4" id="KW-1185">Reference proteome</keyword>
<evidence type="ECO:0008006" key="5">
    <source>
        <dbReference type="Google" id="ProtNLM"/>
    </source>
</evidence>
<name>A0ABX7F923_9RHOB</name>
<keyword evidence="2" id="KW-0812">Transmembrane</keyword>
<keyword evidence="2" id="KW-1133">Transmembrane helix</keyword>
<evidence type="ECO:0000313" key="3">
    <source>
        <dbReference type="EMBL" id="QRF67035.1"/>
    </source>
</evidence>
<gene>
    <name evidence="3" type="ORF">GQA70_12355</name>
</gene>
<sequence length="1103" mass="116576">MSADRTPEQPQQKAAQDRRSRRRRRRRRGGFAVLLVLFVLTAGAGLGALWAVGRPVDAPPWVRDRIEARLADSLPGLNIDFGRVSLLIQRSGLARVILWDVEIDNDRGERIAQLADIEAGLSPSALLRGRIALREVQVSGAFLTMTRDPKGRIGLALGDAFAAGTQAPDVAQMISRVDRLLQDPRLATLDLFEADGLTLRFEDQRARRGWTADGGRVQLLRDADRLHLAGDVALLGGGAGVATVELDASSPFGENRLDFALSLENLAAQDIATQTPALAWLGDIEAPISGSLRSAFEADGSLGPMQARLEIGAGVLQPNRATRPLKFDGAHTVFAFDPDSGILTFDEAEVDTSLGRIGARGEARLRGLDSGWPEGLTGQFTLRDAELAGGLLMDRAIAVSGASLAFKVDLAPFTFTLGALRSTDPRFPLQAKGRAEARPDGWDLSLDTTVSRTTAAQVLAYWPEDFRPNTRRWVAENVQSGILHDIAFALRLAPDAEEPETFLDLSFSEGQLTYNRRLPGVQGGSGRLTIQGQRLGVRVDSGLIEPEQGGALDVAGSAFVIADLKAQPQVGEIRLNAKGSATAALSYLDNEAWRILEKTGRDASLATGQAEVTGRIALPLIRGLTLPDVTLDLAGTLRDVKSDRLVEGRVLAAERLEMRTDGDSLRIGGDVTLDGVAATGTWEQPLTGGGDGQVTADVALSAANLATLGVTLPRGMVSGNGRGALTVDLPKGAAPRFALESDLAGLALGIPQIGWSLGRGSTGQLRVSGALTQPVTVDRLALSGGGLEAEGRLHLAPGGALDRLDLSRLSVGGWMDVAGRLRGRGAGQAPAVELTSGSIDLRRAPFGTGGGAGAGGGAPLSLALDRLQVTDSIELRDFRGTFTTARGLEGRFEGALAGRAPIKGEAVPQNGGAAFRIRGEDAGDVLRYAGFLKTVQDGTFSLDLAPLRGQAGSFDGLLRIEGARLQKAPIVASLLDGISVVGLIDQLNGPGIFFSEVEARFRLSPSRVVVSRSSAVGPSMGISLDGYYDLAARQMDMQGVLSPIYIVNGIGRIFSRKGEGLIGFNFNLRGAVDSPRVAVNPLSVFTPGMFRDIFRRPPPELSQ</sequence>
<evidence type="ECO:0000256" key="2">
    <source>
        <dbReference type="SAM" id="Phobius"/>
    </source>
</evidence>
<dbReference type="RefSeq" id="WP_039616023.1">
    <property type="nucleotide sequence ID" value="NZ_CP047166.1"/>
</dbReference>
<proteinExistence type="predicted"/>
<accession>A0ABX7F923</accession>
<protein>
    <recommendedName>
        <fullName evidence="5">DUF3971 domain-containing protein</fullName>
    </recommendedName>
</protein>
<feature type="region of interest" description="Disordered" evidence="1">
    <location>
        <begin position="1"/>
        <end position="25"/>
    </location>
</feature>
<organism evidence="3 4">
    <name type="scientific">Ponticoccus alexandrii</name>
    <dbReference type="NCBI Taxonomy" id="1943633"/>
    <lineage>
        <taxon>Bacteria</taxon>
        <taxon>Pseudomonadati</taxon>
        <taxon>Pseudomonadota</taxon>
        <taxon>Alphaproteobacteria</taxon>
        <taxon>Rhodobacterales</taxon>
        <taxon>Roseobacteraceae</taxon>
        <taxon>Ponticoccus</taxon>
    </lineage>
</organism>
<evidence type="ECO:0000256" key="1">
    <source>
        <dbReference type="SAM" id="MobiDB-lite"/>
    </source>
</evidence>
<dbReference type="Proteomes" id="UP000596387">
    <property type="component" value="Chromosome"/>
</dbReference>
<keyword evidence="2" id="KW-0472">Membrane</keyword>